<evidence type="ECO:0000256" key="1">
    <source>
        <dbReference type="ARBA" id="ARBA00005028"/>
    </source>
</evidence>
<gene>
    <name evidence="9" type="ORF">IAD36_07795</name>
</gene>
<feature type="active site" description="Proton donor" evidence="6">
    <location>
        <position position="174"/>
    </location>
</feature>
<dbReference type="Gene3D" id="2.70.98.10">
    <property type="match status" value="1"/>
</dbReference>
<dbReference type="SUPFAM" id="SSF74650">
    <property type="entry name" value="Galactose mutarotase-like"/>
    <property type="match status" value="1"/>
</dbReference>
<dbReference type="InterPro" id="IPR008183">
    <property type="entry name" value="Aldose_1/G6P_1-epimerase"/>
</dbReference>
<evidence type="ECO:0000256" key="6">
    <source>
        <dbReference type="PIRSR" id="PIRSR005096-1"/>
    </source>
</evidence>
<evidence type="ECO:0000256" key="7">
    <source>
        <dbReference type="PIRSR" id="PIRSR005096-2"/>
    </source>
</evidence>
<sequence>MPENIRAFGSLPDGGEVLCVSLRGGGLECEVLNYGGALRSLVVPSRRGPLDVALGFDSVEAYREQAGFCGALVGRCANRIGGARFTLGGREYRLPQNDGGNHLHGGPAAFDKRLWTIEEAAEDRLTLSLVSEDGDAGYPGRLDVRVSYTLADGALEIDYFAVSDADTVCNLTSHAYFNLSGHASGPVNAQRVCVFADAYTPADAALIPTGELAPVEGTPMDLRGGVVIGEGADLPFEALRLAGGYDHNWAVNGRPGVLRPAARAESDETGVRMEVLTTQPGVQLYTGNGMDGFPRGKGGAPYARRWGFCLETQAFPNAVNQPNFPSPVLKKGEEYRHKTVFRFSVSQA</sequence>
<dbReference type="GO" id="GO:0033499">
    <property type="term" value="P:galactose catabolic process via UDP-galactose, Leloir pathway"/>
    <property type="evidence" value="ECO:0007669"/>
    <property type="project" value="TreeGrafter"/>
</dbReference>
<dbReference type="EMBL" id="DVHH01000187">
    <property type="protein sequence ID" value="HIR55477.1"/>
    <property type="molecule type" value="Genomic_DNA"/>
</dbReference>
<dbReference type="EC" id="5.1.3.3" evidence="5"/>
<evidence type="ECO:0000256" key="5">
    <source>
        <dbReference type="PIRNR" id="PIRNR005096"/>
    </source>
</evidence>
<reference evidence="9" key="2">
    <citation type="journal article" date="2021" name="PeerJ">
        <title>Extensive microbial diversity within the chicken gut microbiome revealed by metagenomics and culture.</title>
        <authorList>
            <person name="Gilroy R."/>
            <person name="Ravi A."/>
            <person name="Getino M."/>
            <person name="Pursley I."/>
            <person name="Horton D.L."/>
            <person name="Alikhan N.F."/>
            <person name="Baker D."/>
            <person name="Gharbi K."/>
            <person name="Hall N."/>
            <person name="Watson M."/>
            <person name="Adriaenssens E.M."/>
            <person name="Foster-Nyarko E."/>
            <person name="Jarju S."/>
            <person name="Secka A."/>
            <person name="Antonio M."/>
            <person name="Oren A."/>
            <person name="Chaudhuri R.R."/>
            <person name="La Ragione R."/>
            <person name="Hildebrand F."/>
            <person name="Pallen M.J."/>
        </authorList>
    </citation>
    <scope>NUCLEOTIDE SEQUENCE</scope>
    <source>
        <strain evidence="9">ChiGjej3B3-7149</strain>
    </source>
</reference>
<proteinExistence type="inferred from homology"/>
<comment type="catalytic activity">
    <reaction evidence="5">
        <text>alpha-D-glucose = beta-D-glucose</text>
        <dbReference type="Rhea" id="RHEA:10264"/>
        <dbReference type="ChEBI" id="CHEBI:15903"/>
        <dbReference type="ChEBI" id="CHEBI:17925"/>
        <dbReference type="EC" id="5.1.3.3"/>
    </reaction>
</comment>
<evidence type="ECO:0000313" key="9">
    <source>
        <dbReference type="EMBL" id="HIR55477.1"/>
    </source>
</evidence>
<reference evidence="9" key="1">
    <citation type="submission" date="2020-10" db="EMBL/GenBank/DDBJ databases">
        <authorList>
            <person name="Gilroy R."/>
        </authorList>
    </citation>
    <scope>NUCLEOTIDE SEQUENCE</scope>
    <source>
        <strain evidence="9">ChiGjej3B3-7149</strain>
    </source>
</reference>
<dbReference type="Proteomes" id="UP000824238">
    <property type="component" value="Unassembled WGS sequence"/>
</dbReference>
<evidence type="ECO:0000256" key="2">
    <source>
        <dbReference type="ARBA" id="ARBA00006206"/>
    </source>
</evidence>
<evidence type="ECO:0000256" key="4">
    <source>
        <dbReference type="ARBA" id="ARBA00023277"/>
    </source>
</evidence>
<evidence type="ECO:0000256" key="8">
    <source>
        <dbReference type="PIRSR" id="PIRSR005096-3"/>
    </source>
</evidence>
<feature type="active site" description="Proton acceptor" evidence="6">
    <location>
        <position position="311"/>
    </location>
</feature>
<dbReference type="InterPro" id="IPR047215">
    <property type="entry name" value="Galactose_mutarotase-like"/>
</dbReference>
<dbReference type="InterPro" id="IPR015443">
    <property type="entry name" value="Aldose_1-epimerase"/>
</dbReference>
<dbReference type="Pfam" id="PF01263">
    <property type="entry name" value="Aldose_epim"/>
    <property type="match status" value="1"/>
</dbReference>
<dbReference type="GO" id="GO:0004034">
    <property type="term" value="F:aldose 1-epimerase activity"/>
    <property type="evidence" value="ECO:0007669"/>
    <property type="project" value="UniProtKB-EC"/>
</dbReference>
<dbReference type="NCBIfam" id="NF008277">
    <property type="entry name" value="PRK11055.1"/>
    <property type="match status" value="1"/>
</dbReference>
<dbReference type="PANTHER" id="PTHR10091:SF0">
    <property type="entry name" value="GALACTOSE MUTAROTASE"/>
    <property type="match status" value="1"/>
</dbReference>
<dbReference type="GO" id="GO:0030246">
    <property type="term" value="F:carbohydrate binding"/>
    <property type="evidence" value="ECO:0007669"/>
    <property type="project" value="InterPro"/>
</dbReference>
<feature type="binding site" evidence="8">
    <location>
        <begin position="78"/>
        <end position="79"/>
    </location>
    <ligand>
        <name>beta-D-galactose</name>
        <dbReference type="ChEBI" id="CHEBI:27667"/>
    </ligand>
</feature>
<evidence type="ECO:0000313" key="10">
    <source>
        <dbReference type="Proteomes" id="UP000824238"/>
    </source>
</evidence>
<dbReference type="PANTHER" id="PTHR10091">
    <property type="entry name" value="ALDOSE-1-EPIMERASE"/>
    <property type="match status" value="1"/>
</dbReference>
<keyword evidence="4 5" id="KW-0119">Carbohydrate metabolism</keyword>
<organism evidence="9 10">
    <name type="scientific">Candidatus Scatomorpha intestinigallinarum</name>
    <dbReference type="NCBI Taxonomy" id="2840923"/>
    <lineage>
        <taxon>Bacteria</taxon>
        <taxon>Bacillati</taxon>
        <taxon>Bacillota</taxon>
        <taxon>Clostridia</taxon>
        <taxon>Eubacteriales</taxon>
        <taxon>Candidatus Scatomorpha</taxon>
    </lineage>
</organism>
<dbReference type="GO" id="GO:0006006">
    <property type="term" value="P:glucose metabolic process"/>
    <property type="evidence" value="ECO:0007669"/>
    <property type="project" value="TreeGrafter"/>
</dbReference>
<comment type="pathway">
    <text evidence="1 5">Carbohydrate metabolism; hexose metabolism.</text>
</comment>
<accession>A0A9D1IZK1</accession>
<name>A0A9D1IZK1_9FIRM</name>
<dbReference type="CDD" id="cd09019">
    <property type="entry name" value="galactose_mutarotase_like"/>
    <property type="match status" value="1"/>
</dbReference>
<protein>
    <recommendedName>
        <fullName evidence="5">Aldose 1-epimerase</fullName>
        <ecNumber evidence="5">5.1.3.3</ecNumber>
    </recommendedName>
</protein>
<dbReference type="InterPro" id="IPR014718">
    <property type="entry name" value="GH-type_carb-bd"/>
</dbReference>
<dbReference type="AlphaFoldDB" id="A0A9D1IZK1"/>
<comment type="similarity">
    <text evidence="2 5">Belongs to the aldose epimerase family.</text>
</comment>
<feature type="binding site" evidence="8">
    <location>
        <begin position="174"/>
        <end position="176"/>
    </location>
    <ligand>
        <name>beta-D-galactose</name>
        <dbReference type="ChEBI" id="CHEBI:27667"/>
    </ligand>
</feature>
<dbReference type="InterPro" id="IPR011013">
    <property type="entry name" value="Gal_mutarotase_sf_dom"/>
</dbReference>
<keyword evidence="3 5" id="KW-0413">Isomerase</keyword>
<feature type="binding site" evidence="7">
    <location>
        <position position="246"/>
    </location>
    <ligand>
        <name>beta-D-galactose</name>
        <dbReference type="ChEBI" id="CHEBI:27667"/>
    </ligand>
</feature>
<comment type="caution">
    <text evidence="9">The sequence shown here is derived from an EMBL/GenBank/DDBJ whole genome shotgun (WGS) entry which is preliminary data.</text>
</comment>
<dbReference type="PIRSF" id="PIRSF005096">
    <property type="entry name" value="GALM"/>
    <property type="match status" value="1"/>
</dbReference>
<evidence type="ECO:0000256" key="3">
    <source>
        <dbReference type="ARBA" id="ARBA00023235"/>
    </source>
</evidence>